<proteinExistence type="predicted"/>
<dbReference type="EMBL" id="BGPR01006287">
    <property type="protein sequence ID" value="GBN17684.1"/>
    <property type="molecule type" value="Genomic_DNA"/>
</dbReference>
<protein>
    <submittedName>
        <fullName evidence="2">Uncharacterized protein</fullName>
    </submittedName>
</protein>
<gene>
    <name evidence="2" type="ORF">AVEN_35467_1</name>
</gene>
<organism evidence="2 3">
    <name type="scientific">Araneus ventricosus</name>
    <name type="common">Orbweaver spider</name>
    <name type="synonym">Epeira ventricosa</name>
    <dbReference type="NCBI Taxonomy" id="182803"/>
    <lineage>
        <taxon>Eukaryota</taxon>
        <taxon>Metazoa</taxon>
        <taxon>Ecdysozoa</taxon>
        <taxon>Arthropoda</taxon>
        <taxon>Chelicerata</taxon>
        <taxon>Arachnida</taxon>
        <taxon>Araneae</taxon>
        <taxon>Araneomorphae</taxon>
        <taxon>Entelegynae</taxon>
        <taxon>Araneoidea</taxon>
        <taxon>Araneidae</taxon>
        <taxon>Araneus</taxon>
    </lineage>
</organism>
<dbReference type="AlphaFoldDB" id="A0A4Y2LTF3"/>
<feature type="compositionally biased region" description="Basic and acidic residues" evidence="1">
    <location>
        <begin position="86"/>
        <end position="96"/>
    </location>
</feature>
<name>A0A4Y2LTF3_ARAVE</name>
<feature type="region of interest" description="Disordered" evidence="1">
    <location>
        <begin position="51"/>
        <end position="96"/>
    </location>
</feature>
<comment type="caution">
    <text evidence="2">The sequence shown here is derived from an EMBL/GenBank/DDBJ whole genome shotgun (WGS) entry which is preliminary data.</text>
</comment>
<evidence type="ECO:0000313" key="3">
    <source>
        <dbReference type="Proteomes" id="UP000499080"/>
    </source>
</evidence>
<evidence type="ECO:0000256" key="1">
    <source>
        <dbReference type="SAM" id="MobiDB-lite"/>
    </source>
</evidence>
<keyword evidence="3" id="KW-1185">Reference proteome</keyword>
<evidence type="ECO:0000313" key="2">
    <source>
        <dbReference type="EMBL" id="GBN17684.1"/>
    </source>
</evidence>
<feature type="compositionally biased region" description="Low complexity" evidence="1">
    <location>
        <begin position="54"/>
        <end position="66"/>
    </location>
</feature>
<reference evidence="2 3" key="1">
    <citation type="journal article" date="2019" name="Sci. Rep.">
        <title>Orb-weaving spider Araneus ventricosus genome elucidates the spidroin gene catalogue.</title>
        <authorList>
            <person name="Kono N."/>
            <person name="Nakamura H."/>
            <person name="Ohtoshi R."/>
            <person name="Moran D.A.P."/>
            <person name="Shinohara A."/>
            <person name="Yoshida Y."/>
            <person name="Fujiwara M."/>
            <person name="Mori M."/>
            <person name="Tomita M."/>
            <person name="Arakawa K."/>
        </authorList>
    </citation>
    <scope>NUCLEOTIDE SEQUENCE [LARGE SCALE GENOMIC DNA]</scope>
</reference>
<accession>A0A4Y2LTF3</accession>
<sequence>MRLYLSSFEPNFIKWRPMKQARELYSVSKHHESYFGRASVLTSDVSLTPERIRGSGFTKGTTGSGSDQSDPDPLVGTNPLVPGPNEMDRRSRMVPK</sequence>
<dbReference type="Proteomes" id="UP000499080">
    <property type="component" value="Unassembled WGS sequence"/>
</dbReference>